<evidence type="ECO:0000313" key="2">
    <source>
        <dbReference type="EMBL" id="MCY6960698.1"/>
    </source>
</evidence>
<proteinExistence type="predicted"/>
<accession>A0ABT4DES3</accession>
<feature type="transmembrane region" description="Helical" evidence="1">
    <location>
        <begin position="40"/>
        <end position="60"/>
    </location>
</feature>
<feature type="transmembrane region" description="Helical" evidence="1">
    <location>
        <begin position="134"/>
        <end position="160"/>
    </location>
</feature>
<reference evidence="2" key="1">
    <citation type="submission" date="2022-12" db="EMBL/GenBank/DDBJ databases">
        <title>Clostridium sp. nov., isolated from industrial wastewater.</title>
        <authorList>
            <person name="Jiayan W."/>
        </authorList>
    </citation>
    <scope>NUCLEOTIDE SEQUENCE</scope>
    <source>
        <strain evidence="2">ZC22-4</strain>
    </source>
</reference>
<keyword evidence="1" id="KW-1133">Transmembrane helix</keyword>
<gene>
    <name evidence="2" type="ORF">OW729_19135</name>
</gene>
<name>A0ABT4DES3_9CLOT</name>
<dbReference type="Proteomes" id="UP001144612">
    <property type="component" value="Unassembled WGS sequence"/>
</dbReference>
<dbReference type="RefSeq" id="WP_268063129.1">
    <property type="nucleotide sequence ID" value="NZ_JAPQFJ010000046.1"/>
</dbReference>
<feature type="transmembrane region" description="Helical" evidence="1">
    <location>
        <begin position="95"/>
        <end position="114"/>
    </location>
</feature>
<feature type="transmembrane region" description="Helical" evidence="1">
    <location>
        <begin position="233"/>
        <end position="258"/>
    </location>
</feature>
<feature type="transmembrane region" description="Helical" evidence="1">
    <location>
        <begin position="172"/>
        <end position="192"/>
    </location>
</feature>
<keyword evidence="3" id="KW-1185">Reference proteome</keyword>
<dbReference type="EMBL" id="JAPQFJ010000046">
    <property type="protein sequence ID" value="MCY6960698.1"/>
    <property type="molecule type" value="Genomic_DNA"/>
</dbReference>
<keyword evidence="1" id="KW-0812">Transmembrane</keyword>
<sequence>MGKLIKYDIKGSYKLFLTIFIVAFLANLGLYTRIDKWPRPLIYGLVILVIVTMGILTFALSANSFEKELYEDRGYLTLTLPVSGNKIVAAKTISCLIWTAASSIVTILTILIYNNSVLKEIYTKLSALTSVKTAIFFVIINLLIVMISLLLLIFFSVALSKMAVKKKKLSKFLGGVFFIAVIALLGYIDYLITKYIPYTININLINDGTMHLSGLGSLGTTSAESFIIRDGSVVINIASAIYNILTMIGLFLGTGYLIDNKIDL</sequence>
<keyword evidence="1" id="KW-0472">Membrane</keyword>
<comment type="caution">
    <text evidence="2">The sequence shown here is derived from an EMBL/GenBank/DDBJ whole genome shotgun (WGS) entry which is preliminary data.</text>
</comment>
<evidence type="ECO:0000313" key="3">
    <source>
        <dbReference type="Proteomes" id="UP001144612"/>
    </source>
</evidence>
<organism evidence="2 3">
    <name type="scientific">Clostridium brassicae</name>
    <dbReference type="NCBI Taxonomy" id="2999072"/>
    <lineage>
        <taxon>Bacteria</taxon>
        <taxon>Bacillati</taxon>
        <taxon>Bacillota</taxon>
        <taxon>Clostridia</taxon>
        <taxon>Eubacteriales</taxon>
        <taxon>Clostridiaceae</taxon>
        <taxon>Clostridium</taxon>
    </lineage>
</organism>
<feature type="transmembrane region" description="Helical" evidence="1">
    <location>
        <begin position="12"/>
        <end position="34"/>
    </location>
</feature>
<evidence type="ECO:0000256" key="1">
    <source>
        <dbReference type="SAM" id="Phobius"/>
    </source>
</evidence>
<protein>
    <submittedName>
        <fullName evidence="2">ABC-2 transporter permease</fullName>
    </submittedName>
</protein>